<reference evidence="2 3" key="1">
    <citation type="submission" date="2016-12" db="EMBL/GenBank/DDBJ databases">
        <authorList>
            <person name="Song W.-J."/>
            <person name="Kurnit D.M."/>
        </authorList>
    </citation>
    <scope>NUCLEOTIDE SEQUENCE [LARGE SCALE GENOMIC DNA]</scope>
    <source>
        <strain evidence="2 3">DSM 18488</strain>
    </source>
</reference>
<dbReference type="PANTHER" id="PTHR34408:SF1">
    <property type="entry name" value="GLYCOSYL HYDROLASE FAMILY 19 DOMAIN-CONTAINING PROTEIN HI_1415"/>
    <property type="match status" value="1"/>
</dbReference>
<sequence length="153" mass="17360">MIFRVISSVLALFLLLLFSLPVMAEVLSVKGTRVNLRTEPNTNSTIKWQYGSGFPLKIIEKKGDWVKVSDFEQDSGWINRSLLSSTPHAIVKVNKNTNKKINIRKGPSTKTDIVGKAFYGVVFEVIERKEDWVRVRHESGLEGWISSNLLWGL</sequence>
<dbReference type="PANTHER" id="PTHR34408">
    <property type="entry name" value="FAMILY PROTEIN, PUTATIVE-RELATED"/>
    <property type="match status" value="1"/>
</dbReference>
<dbReference type="EMBL" id="FRFE01000001">
    <property type="protein sequence ID" value="SHO42997.1"/>
    <property type="molecule type" value="Genomic_DNA"/>
</dbReference>
<gene>
    <name evidence="2" type="ORF">SAMN02745220_00247</name>
</gene>
<dbReference type="Pfam" id="PF06347">
    <property type="entry name" value="SH3_4"/>
    <property type="match status" value="2"/>
</dbReference>
<evidence type="ECO:0000259" key="1">
    <source>
        <dbReference type="PROSITE" id="PS51781"/>
    </source>
</evidence>
<dbReference type="PROSITE" id="PS51781">
    <property type="entry name" value="SH3B"/>
    <property type="match status" value="2"/>
</dbReference>
<dbReference type="InterPro" id="IPR052354">
    <property type="entry name" value="Cell_Wall_Dynamics_Protein"/>
</dbReference>
<dbReference type="OrthoDB" id="5297720at2"/>
<dbReference type="Gene3D" id="2.30.30.40">
    <property type="entry name" value="SH3 Domains"/>
    <property type="match status" value="2"/>
</dbReference>
<proteinExistence type="predicted"/>
<accession>A0A1M7XW83</accession>
<dbReference type="RefSeq" id="WP_073611604.1">
    <property type="nucleotide sequence ID" value="NZ_FRFE01000001.1"/>
</dbReference>
<protein>
    <submittedName>
        <fullName evidence="2">SH3-like domain-containing protein</fullName>
    </submittedName>
</protein>
<dbReference type="InterPro" id="IPR003646">
    <property type="entry name" value="SH3-like_bac-type"/>
</dbReference>
<dbReference type="STRING" id="1121416.SAMN02745220_00247"/>
<keyword evidence="3" id="KW-1185">Reference proteome</keyword>
<organism evidence="2 3">
    <name type="scientific">Desulfopila aestuarii DSM 18488</name>
    <dbReference type="NCBI Taxonomy" id="1121416"/>
    <lineage>
        <taxon>Bacteria</taxon>
        <taxon>Pseudomonadati</taxon>
        <taxon>Thermodesulfobacteriota</taxon>
        <taxon>Desulfobulbia</taxon>
        <taxon>Desulfobulbales</taxon>
        <taxon>Desulfocapsaceae</taxon>
        <taxon>Desulfopila</taxon>
    </lineage>
</organism>
<dbReference type="Proteomes" id="UP000184603">
    <property type="component" value="Unassembled WGS sequence"/>
</dbReference>
<feature type="domain" description="SH3b" evidence="1">
    <location>
        <begin position="91"/>
        <end position="153"/>
    </location>
</feature>
<dbReference type="SMART" id="SM00287">
    <property type="entry name" value="SH3b"/>
    <property type="match status" value="2"/>
</dbReference>
<dbReference type="InterPro" id="IPR010466">
    <property type="entry name" value="DUF1058"/>
</dbReference>
<feature type="domain" description="SH3b" evidence="1">
    <location>
        <begin position="24"/>
        <end position="87"/>
    </location>
</feature>
<dbReference type="AlphaFoldDB" id="A0A1M7XW83"/>
<name>A0A1M7XW83_9BACT</name>
<evidence type="ECO:0000313" key="2">
    <source>
        <dbReference type="EMBL" id="SHO42997.1"/>
    </source>
</evidence>
<evidence type="ECO:0000313" key="3">
    <source>
        <dbReference type="Proteomes" id="UP000184603"/>
    </source>
</evidence>